<reference evidence="1" key="1">
    <citation type="journal article" date="2015" name="Nature">
        <title>Complex archaea that bridge the gap between prokaryotes and eukaryotes.</title>
        <authorList>
            <person name="Spang A."/>
            <person name="Saw J.H."/>
            <person name="Jorgensen S.L."/>
            <person name="Zaremba-Niedzwiedzka K."/>
            <person name="Martijn J."/>
            <person name="Lind A.E."/>
            <person name="van Eijk R."/>
            <person name="Schleper C."/>
            <person name="Guy L."/>
            <person name="Ettema T.J."/>
        </authorList>
    </citation>
    <scope>NUCLEOTIDE SEQUENCE</scope>
</reference>
<comment type="caution">
    <text evidence="1">The sequence shown here is derived from an EMBL/GenBank/DDBJ whole genome shotgun (WGS) entry which is preliminary data.</text>
</comment>
<protein>
    <submittedName>
        <fullName evidence="1">Uncharacterized protein</fullName>
    </submittedName>
</protein>
<gene>
    <name evidence="1" type="ORF">LCGC14_3161040</name>
</gene>
<dbReference type="EMBL" id="LAZR01069872">
    <property type="protein sequence ID" value="KKK46856.1"/>
    <property type="molecule type" value="Genomic_DNA"/>
</dbReference>
<proteinExistence type="predicted"/>
<feature type="non-terminal residue" evidence="1">
    <location>
        <position position="1"/>
    </location>
</feature>
<evidence type="ECO:0000313" key="1">
    <source>
        <dbReference type="EMBL" id="KKK46856.1"/>
    </source>
</evidence>
<dbReference type="AlphaFoldDB" id="A0A0F8YFS4"/>
<sequence length="21" mass="2559">IIFEITYDKDNKAETIKFIEK</sequence>
<name>A0A0F8YFS4_9ZZZZ</name>
<accession>A0A0F8YFS4</accession>
<organism evidence="1">
    <name type="scientific">marine sediment metagenome</name>
    <dbReference type="NCBI Taxonomy" id="412755"/>
    <lineage>
        <taxon>unclassified sequences</taxon>
        <taxon>metagenomes</taxon>
        <taxon>ecological metagenomes</taxon>
    </lineage>
</organism>